<evidence type="ECO:0000256" key="8">
    <source>
        <dbReference type="ARBA" id="ARBA00022801"/>
    </source>
</evidence>
<dbReference type="EMBL" id="JBICYV010000037">
    <property type="protein sequence ID" value="MFG3016851.1"/>
    <property type="molecule type" value="Genomic_DNA"/>
</dbReference>
<dbReference type="InterPro" id="IPR029016">
    <property type="entry name" value="GAF-like_dom_sf"/>
</dbReference>
<dbReference type="Gene3D" id="3.30.565.10">
    <property type="entry name" value="Histidine kinase-like ATPase, C-terminal domain"/>
    <property type="match status" value="1"/>
</dbReference>
<dbReference type="SUPFAM" id="SSF55781">
    <property type="entry name" value="GAF domain-like"/>
    <property type="match status" value="1"/>
</dbReference>
<dbReference type="SMART" id="SM00331">
    <property type="entry name" value="PP2C_SIG"/>
    <property type="match status" value="1"/>
</dbReference>
<evidence type="ECO:0000256" key="1">
    <source>
        <dbReference type="ARBA" id="ARBA00004651"/>
    </source>
</evidence>
<dbReference type="SMART" id="SM00091">
    <property type="entry name" value="PAS"/>
    <property type="match status" value="1"/>
</dbReference>
<dbReference type="Gene3D" id="3.30.450.40">
    <property type="match status" value="1"/>
</dbReference>
<keyword evidence="10 14" id="KW-1133">Transmembrane helix</keyword>
<evidence type="ECO:0000256" key="9">
    <source>
        <dbReference type="ARBA" id="ARBA00022840"/>
    </source>
</evidence>
<dbReference type="CDD" id="cd16936">
    <property type="entry name" value="HATPase_RsbW-like"/>
    <property type="match status" value="1"/>
</dbReference>
<organism evidence="16 17">
    <name type="scientific">Streptomyces cinerochromogenes</name>
    <dbReference type="NCBI Taxonomy" id="66422"/>
    <lineage>
        <taxon>Bacteria</taxon>
        <taxon>Bacillati</taxon>
        <taxon>Actinomycetota</taxon>
        <taxon>Actinomycetes</taxon>
        <taxon>Kitasatosporales</taxon>
        <taxon>Streptomycetaceae</taxon>
        <taxon>Streptomyces</taxon>
    </lineage>
</organism>
<dbReference type="RefSeq" id="WP_392826060.1">
    <property type="nucleotide sequence ID" value="NZ_JBICYV010000037.1"/>
</dbReference>
<dbReference type="PANTHER" id="PTHR43156:SF2">
    <property type="entry name" value="STAGE II SPORULATION PROTEIN E"/>
    <property type="match status" value="1"/>
</dbReference>
<keyword evidence="4" id="KW-0808">Transferase</keyword>
<evidence type="ECO:0000256" key="6">
    <source>
        <dbReference type="ARBA" id="ARBA00022741"/>
    </source>
</evidence>
<name>A0ABW7BMA4_9ACTN</name>
<feature type="compositionally biased region" description="Basic and acidic residues" evidence="13">
    <location>
        <begin position="10"/>
        <end position="21"/>
    </location>
</feature>
<gene>
    <name evidence="16" type="ORF">ACGFZB_41715</name>
</gene>
<dbReference type="InterPro" id="IPR001932">
    <property type="entry name" value="PPM-type_phosphatase-like_dom"/>
</dbReference>
<evidence type="ECO:0000259" key="15">
    <source>
        <dbReference type="PROSITE" id="PS50112"/>
    </source>
</evidence>
<dbReference type="PROSITE" id="PS50112">
    <property type="entry name" value="PAS"/>
    <property type="match status" value="1"/>
</dbReference>
<dbReference type="Gene3D" id="3.30.450.20">
    <property type="entry name" value="PAS domain"/>
    <property type="match status" value="2"/>
</dbReference>
<keyword evidence="2" id="KW-1003">Cell membrane</keyword>
<dbReference type="InterPro" id="IPR035965">
    <property type="entry name" value="PAS-like_dom_sf"/>
</dbReference>
<dbReference type="Pfam" id="PF07228">
    <property type="entry name" value="SpoIIE"/>
    <property type="match status" value="1"/>
</dbReference>
<evidence type="ECO:0000256" key="2">
    <source>
        <dbReference type="ARBA" id="ARBA00022475"/>
    </source>
</evidence>
<keyword evidence="7" id="KW-0418">Kinase</keyword>
<dbReference type="Pfam" id="PF17203">
    <property type="entry name" value="sCache_3_2"/>
    <property type="match status" value="1"/>
</dbReference>
<evidence type="ECO:0000313" key="17">
    <source>
        <dbReference type="Proteomes" id="UP001604267"/>
    </source>
</evidence>
<keyword evidence="11" id="KW-0902">Two-component regulatory system</keyword>
<evidence type="ECO:0000256" key="14">
    <source>
        <dbReference type="SAM" id="Phobius"/>
    </source>
</evidence>
<dbReference type="Gene3D" id="3.60.40.10">
    <property type="entry name" value="PPM-type phosphatase domain"/>
    <property type="match status" value="1"/>
</dbReference>
<dbReference type="InterPro" id="IPR036890">
    <property type="entry name" value="HATPase_C_sf"/>
</dbReference>
<keyword evidence="6" id="KW-0547">Nucleotide-binding</keyword>
<feature type="transmembrane region" description="Helical" evidence="14">
    <location>
        <begin position="38"/>
        <end position="60"/>
    </location>
</feature>
<keyword evidence="12 14" id="KW-0472">Membrane</keyword>
<protein>
    <submittedName>
        <fullName evidence="16">SpoIIE family protein phosphatase</fullName>
    </submittedName>
</protein>
<keyword evidence="3" id="KW-0597">Phosphoprotein</keyword>
<evidence type="ECO:0000256" key="7">
    <source>
        <dbReference type="ARBA" id="ARBA00022777"/>
    </source>
</evidence>
<comment type="caution">
    <text evidence="16">The sequence shown here is derived from an EMBL/GenBank/DDBJ whole genome shotgun (WGS) entry which is preliminary data.</text>
</comment>
<dbReference type="Pfam" id="PF01590">
    <property type="entry name" value="GAF"/>
    <property type="match status" value="1"/>
</dbReference>
<evidence type="ECO:0000256" key="3">
    <source>
        <dbReference type="ARBA" id="ARBA00022553"/>
    </source>
</evidence>
<dbReference type="Proteomes" id="UP001604267">
    <property type="component" value="Unassembled WGS sequence"/>
</dbReference>
<evidence type="ECO:0000313" key="16">
    <source>
        <dbReference type="EMBL" id="MFG3016851.1"/>
    </source>
</evidence>
<feature type="domain" description="PAS" evidence="15">
    <location>
        <begin position="240"/>
        <end position="280"/>
    </location>
</feature>
<dbReference type="SUPFAM" id="SSF81606">
    <property type="entry name" value="PP2C-like"/>
    <property type="match status" value="1"/>
</dbReference>
<dbReference type="SUPFAM" id="SSF55785">
    <property type="entry name" value="PYP-like sensor domain (PAS domain)"/>
    <property type="match status" value="1"/>
</dbReference>
<evidence type="ECO:0000256" key="5">
    <source>
        <dbReference type="ARBA" id="ARBA00022692"/>
    </source>
</evidence>
<accession>A0ABW7BMA4</accession>
<dbReference type="SMART" id="SM00065">
    <property type="entry name" value="GAF"/>
    <property type="match status" value="1"/>
</dbReference>
<reference evidence="16 17" key="1">
    <citation type="submission" date="2024-10" db="EMBL/GenBank/DDBJ databases">
        <title>The Natural Products Discovery Center: Release of the First 8490 Sequenced Strains for Exploring Actinobacteria Biosynthetic Diversity.</title>
        <authorList>
            <person name="Kalkreuter E."/>
            <person name="Kautsar S.A."/>
            <person name="Yang D."/>
            <person name="Bader C.D."/>
            <person name="Teijaro C.N."/>
            <person name="Fluegel L."/>
            <person name="Davis C.M."/>
            <person name="Simpson J.R."/>
            <person name="Lauterbach L."/>
            <person name="Steele A.D."/>
            <person name="Gui C."/>
            <person name="Meng S."/>
            <person name="Li G."/>
            <person name="Viehrig K."/>
            <person name="Ye F."/>
            <person name="Su P."/>
            <person name="Kiefer A.F."/>
            <person name="Nichols A."/>
            <person name="Cepeda A.J."/>
            <person name="Yan W."/>
            <person name="Fan B."/>
            <person name="Jiang Y."/>
            <person name="Adhikari A."/>
            <person name="Zheng C.-J."/>
            <person name="Schuster L."/>
            <person name="Cowan T.M."/>
            <person name="Smanski M.J."/>
            <person name="Chevrette M.G."/>
            <person name="De Carvalho L.P.S."/>
            <person name="Shen B."/>
        </authorList>
    </citation>
    <scope>NUCLEOTIDE SEQUENCE [LARGE SCALE GENOMIC DNA]</scope>
    <source>
        <strain evidence="16 17">NPDC048320</strain>
    </source>
</reference>
<keyword evidence="9" id="KW-0067">ATP-binding</keyword>
<dbReference type="InterPro" id="IPR003018">
    <property type="entry name" value="GAF"/>
</dbReference>
<feature type="transmembrane region" description="Helical" evidence="14">
    <location>
        <begin position="202"/>
        <end position="221"/>
    </location>
</feature>
<keyword evidence="8" id="KW-0378">Hydrolase</keyword>
<keyword evidence="17" id="KW-1185">Reference proteome</keyword>
<dbReference type="InterPro" id="IPR052016">
    <property type="entry name" value="Bact_Sigma-Reg"/>
</dbReference>
<comment type="subcellular location">
    <subcellularLocation>
        <location evidence="1">Cell membrane</location>
        <topology evidence="1">Multi-pass membrane protein</topology>
    </subcellularLocation>
</comment>
<dbReference type="InterPro" id="IPR003594">
    <property type="entry name" value="HATPase_dom"/>
</dbReference>
<evidence type="ECO:0000256" key="12">
    <source>
        <dbReference type="ARBA" id="ARBA00023136"/>
    </source>
</evidence>
<sequence length="941" mass="101410">MEVFSGRPQGPERHPPVGRPRERRASLLHVRSAAGQVFLLQVVIVVLLVVAAVVGMMLQAARDALQQGRRASVIAAQSFASAPGTAAALRSRDPSAVLQPRAEEARKRADMDFIIVMSTTGIRYTYPYPREIGKKFVGTIEPALHGRTVIEQAGGPPLPAGKGTDVQAVVPVTDSRGKVVGLVSAGLTVKNVAALWLPQLPIILGSGAAALALAVTGTTLVSRRLRRHTHGLSPVELAQLYEHHDAVLHAVREGVLITGADGRLLLANPEATRLLGLPEDVRGRPVRELGLPDPVMRLLSSPDAVTDEVHRAGDRLLAVNKRPTYPQADRGGSVVTLRDTTELAAVSGRAEVARERLELLYEAGVGIGTTLDVGRTAQELAEVAAPQFADLVTVDLLDAVLRGWEPTAEGWRQLRRVAIGGAQRMVPVYPLGEVITFSPRSPQTRTLQEGRGVLEPDLRQAHGWREQDPERSRTALESGLRSLVTVPLRARNVALGVVNFYRTVDSPVFEPEDLAFAEELAVRAAVAIDNARRFTREHAMAVTLQRSLLPRGQPEQDALEVAWRYLPAEAGVGGDWFDVIPLPGARVALVMGDVVGRGLHAAATMGRLRTAVHNFAVLDLPVDEVLGNLDDLVVRMDNEEHTGAAAEDHEGEGVTGATCLYAVYDPVAGACTMARAGHPEPVVVRPDGTVTCAGVPASAPLGLGGYPFETTELFLPQGSQLVLYTDGLVEDRTQDVDVGLERLRRALGGSGNRTPEETCQAVIDALKPSHSSDDIALLTARTRTFPPSRVAEWEVPPDPALVPSVRAHCRETLRQWGLEETAFATELIVSELVTNAIRYGLPPVGVRLLHGRCLICEVSDGSGTSPRLRRAATTDEGGRGLFLVAQFAQRWGTRYTTRGKVIWAEQTLPDGTSAAPRLAPVDFLLDQFDLDQFDHDPFDHD</sequence>
<dbReference type="InterPro" id="IPR033463">
    <property type="entry name" value="sCache_3"/>
</dbReference>
<keyword evidence="5 14" id="KW-0812">Transmembrane</keyword>
<evidence type="ECO:0000256" key="10">
    <source>
        <dbReference type="ARBA" id="ARBA00022989"/>
    </source>
</evidence>
<dbReference type="InterPro" id="IPR000014">
    <property type="entry name" value="PAS"/>
</dbReference>
<evidence type="ECO:0000256" key="13">
    <source>
        <dbReference type="SAM" id="MobiDB-lite"/>
    </source>
</evidence>
<evidence type="ECO:0000256" key="11">
    <source>
        <dbReference type="ARBA" id="ARBA00023012"/>
    </source>
</evidence>
<dbReference type="InterPro" id="IPR036457">
    <property type="entry name" value="PPM-type-like_dom_sf"/>
</dbReference>
<feature type="region of interest" description="Disordered" evidence="13">
    <location>
        <begin position="1"/>
        <end position="21"/>
    </location>
</feature>
<dbReference type="Pfam" id="PF13581">
    <property type="entry name" value="HATPase_c_2"/>
    <property type="match status" value="1"/>
</dbReference>
<dbReference type="PANTHER" id="PTHR43156">
    <property type="entry name" value="STAGE II SPORULATION PROTEIN E-RELATED"/>
    <property type="match status" value="1"/>
</dbReference>
<evidence type="ECO:0000256" key="4">
    <source>
        <dbReference type="ARBA" id="ARBA00022679"/>
    </source>
</evidence>
<dbReference type="SUPFAM" id="SSF55874">
    <property type="entry name" value="ATPase domain of HSP90 chaperone/DNA topoisomerase II/histidine kinase"/>
    <property type="match status" value="1"/>
</dbReference>
<dbReference type="InterPro" id="IPR029151">
    <property type="entry name" value="Sensor-like_sf"/>
</dbReference>
<dbReference type="CDD" id="cd00130">
    <property type="entry name" value="PAS"/>
    <property type="match status" value="1"/>
</dbReference>
<dbReference type="SUPFAM" id="SSF103190">
    <property type="entry name" value="Sensory domain-like"/>
    <property type="match status" value="1"/>
</dbReference>
<proteinExistence type="predicted"/>